<feature type="domain" description="Alpha-D-phosphohexomutase alpha/beta/alpha" evidence="11">
    <location>
        <begin position="44"/>
        <end position="181"/>
    </location>
</feature>
<evidence type="ECO:0000256" key="8">
    <source>
        <dbReference type="ARBA" id="ARBA00022842"/>
    </source>
</evidence>
<dbReference type="GO" id="GO:0006006">
    <property type="term" value="P:glucose metabolic process"/>
    <property type="evidence" value="ECO:0007669"/>
    <property type="project" value="UniProtKB-KW"/>
</dbReference>
<dbReference type="Gene3D" id="3.40.120.10">
    <property type="entry name" value="Alpha-D-Glucose-1,6-Bisphosphate, subunit A, domain 3"/>
    <property type="match status" value="3"/>
</dbReference>
<evidence type="ECO:0000259" key="11">
    <source>
        <dbReference type="Pfam" id="PF02878"/>
    </source>
</evidence>
<dbReference type="OrthoDB" id="8300170at2759"/>
<evidence type="ECO:0000256" key="7">
    <source>
        <dbReference type="ARBA" id="ARBA00022723"/>
    </source>
</evidence>
<dbReference type="InterPro" id="IPR005845">
    <property type="entry name" value="A-D-PHexomutase_a/b/a-II"/>
</dbReference>
<comment type="caution">
    <text evidence="14">The sequence shown here is derived from an EMBL/GenBank/DDBJ whole genome shotgun (WGS) entry which is preliminary data.</text>
</comment>
<dbReference type="SUPFAM" id="SSF55957">
    <property type="entry name" value="Phosphoglucomutase, C-terminal domain"/>
    <property type="match status" value="1"/>
</dbReference>
<dbReference type="AlphaFoldDB" id="A0A507FER3"/>
<evidence type="ECO:0000313" key="14">
    <source>
        <dbReference type="EMBL" id="TPX74622.1"/>
    </source>
</evidence>
<evidence type="ECO:0000256" key="4">
    <source>
        <dbReference type="ARBA" id="ARBA00022490"/>
    </source>
</evidence>
<dbReference type="CDD" id="cd05799">
    <property type="entry name" value="PGM2"/>
    <property type="match status" value="1"/>
</dbReference>
<dbReference type="FunFam" id="3.40.120.10:FF:000035">
    <property type="entry name" value="Pgm3p"/>
    <property type="match status" value="1"/>
</dbReference>
<evidence type="ECO:0000313" key="15">
    <source>
        <dbReference type="Proteomes" id="UP000320333"/>
    </source>
</evidence>
<sequence>MSLQEQVEKWLRLDQDDKTRAEIESLVAANNEKELQRRLGSYIKFGTAGLRAAMEAGFTGMNSLTVIQASQGLASYIESTVPNAKERGVVVGHDHRHNSESFARLTAAVFLSHGFRVHFYNTLVHTPMVPFAIQHLRLAGGVMVTASHNPKQDNGYKVYWENSAQIIPPHDAGIAERIQALNNTTTTWDKTLVDTHPNCIQNQTEALKDAYFSAVRNLVSTPREILSATSLRYVYTAMHGVGLPFTQRMLENFGFPAAILVSEQVQPDPEFPTVSFPNPEEKGALSMAQHLADTSVIKTTTSKTAVVSSMSPNSKTTTTTTTTSQQPVGLVLANDPDADRFAAAERKRDGSWHVFTGDQIGTLLGYSLVLKVANRDAAAKKRVALVNSAVSSKMLRSMCNVEGLRYEETLTGFKWMANKVVELRDVEGCDTFFAYEEAIGFMTHEAVLDKDGVTALATFVELAILQHEKGLTMVDLLEELYEKYGFHASDNYYFICHEASTIKAIFEKIRFGGANTDAAIPRSNFRRPDGSVLRYPLTVAGFPVTYIRDLTCGFEMRDIPAFMSKNEGADVVDIQQGEFYPTMPVSASSEMITFELANECVFTLRTSGTEPKIKYYIEKKGTDRSTVSEHLKAVVKAVGDELFEASKNNLK</sequence>
<evidence type="ECO:0000256" key="3">
    <source>
        <dbReference type="ARBA" id="ARBA00010231"/>
    </source>
</evidence>
<accession>A0A507FER3</accession>
<evidence type="ECO:0000259" key="13">
    <source>
        <dbReference type="Pfam" id="PF02880"/>
    </source>
</evidence>
<dbReference type="Proteomes" id="UP000320333">
    <property type="component" value="Unassembled WGS sequence"/>
</dbReference>
<evidence type="ECO:0000256" key="9">
    <source>
        <dbReference type="ARBA" id="ARBA00023235"/>
    </source>
</evidence>
<name>A0A507FER3_9FUNG</name>
<dbReference type="GO" id="GO:0000287">
    <property type="term" value="F:magnesium ion binding"/>
    <property type="evidence" value="ECO:0007669"/>
    <property type="project" value="InterPro"/>
</dbReference>
<dbReference type="PANTHER" id="PTHR45745">
    <property type="entry name" value="PHOSPHOMANNOMUTASE 45A"/>
    <property type="match status" value="1"/>
</dbReference>
<dbReference type="SUPFAM" id="SSF53738">
    <property type="entry name" value="Phosphoglucomutase, first 3 domains"/>
    <property type="match status" value="3"/>
</dbReference>
<evidence type="ECO:0000256" key="2">
    <source>
        <dbReference type="ARBA" id="ARBA00004496"/>
    </source>
</evidence>
<dbReference type="PANTHER" id="PTHR45745:SF1">
    <property type="entry name" value="PHOSPHOGLUCOMUTASE 2B-RELATED"/>
    <property type="match status" value="1"/>
</dbReference>
<dbReference type="GO" id="GO:0006166">
    <property type="term" value="P:purine ribonucleoside salvage"/>
    <property type="evidence" value="ECO:0007669"/>
    <property type="project" value="TreeGrafter"/>
</dbReference>
<comment type="subcellular location">
    <subcellularLocation>
        <location evidence="2">Cytoplasm</location>
    </subcellularLocation>
</comment>
<dbReference type="InterPro" id="IPR005844">
    <property type="entry name" value="A-D-PHexomutase_a/b/a-I"/>
</dbReference>
<keyword evidence="5" id="KW-0313">Glucose metabolism</keyword>
<gene>
    <name evidence="14" type="ORF">CcCBS67573_g04096</name>
</gene>
<keyword evidence="4" id="KW-0963">Cytoplasm</keyword>
<feature type="domain" description="Alpha-D-phosphohexomutase alpha/beta/alpha" evidence="13">
    <location>
        <begin position="357"/>
        <end position="484"/>
    </location>
</feature>
<dbReference type="EMBL" id="QEAP01000116">
    <property type="protein sequence ID" value="TPX74622.1"/>
    <property type="molecule type" value="Genomic_DNA"/>
</dbReference>
<evidence type="ECO:0000256" key="6">
    <source>
        <dbReference type="ARBA" id="ARBA00022553"/>
    </source>
</evidence>
<evidence type="ECO:0000256" key="1">
    <source>
        <dbReference type="ARBA" id="ARBA00001946"/>
    </source>
</evidence>
<dbReference type="InterPro" id="IPR016055">
    <property type="entry name" value="A-D-PHexomutase_a/b/a-I/II/III"/>
</dbReference>
<evidence type="ECO:0000256" key="5">
    <source>
        <dbReference type="ARBA" id="ARBA00022526"/>
    </source>
</evidence>
<protein>
    <submittedName>
        <fullName evidence="14">Phosphoglucosamine mutase</fullName>
    </submittedName>
</protein>
<dbReference type="GO" id="GO:0005737">
    <property type="term" value="C:cytoplasm"/>
    <property type="evidence" value="ECO:0007669"/>
    <property type="project" value="UniProtKB-SubCell"/>
</dbReference>
<keyword evidence="10" id="KW-0119">Carbohydrate metabolism</keyword>
<dbReference type="PROSITE" id="PS00710">
    <property type="entry name" value="PGM_PMM"/>
    <property type="match status" value="1"/>
</dbReference>
<dbReference type="Pfam" id="PF02879">
    <property type="entry name" value="PGM_PMM_II"/>
    <property type="match status" value="1"/>
</dbReference>
<dbReference type="Pfam" id="PF02878">
    <property type="entry name" value="PGM_PMM_I"/>
    <property type="match status" value="1"/>
</dbReference>
<keyword evidence="7" id="KW-0479">Metal-binding</keyword>
<keyword evidence="8" id="KW-0460">Magnesium</keyword>
<comment type="cofactor">
    <cofactor evidence="1">
        <name>Mg(2+)</name>
        <dbReference type="ChEBI" id="CHEBI:18420"/>
    </cofactor>
</comment>
<dbReference type="STRING" id="246404.A0A507FER3"/>
<dbReference type="GO" id="GO:0005634">
    <property type="term" value="C:nucleus"/>
    <property type="evidence" value="ECO:0007669"/>
    <property type="project" value="TreeGrafter"/>
</dbReference>
<evidence type="ECO:0000259" key="12">
    <source>
        <dbReference type="Pfam" id="PF02879"/>
    </source>
</evidence>
<evidence type="ECO:0000256" key="10">
    <source>
        <dbReference type="ARBA" id="ARBA00023277"/>
    </source>
</evidence>
<comment type="similarity">
    <text evidence="3">Belongs to the phosphohexose mutase family.</text>
</comment>
<keyword evidence="6" id="KW-0597">Phosphoprotein</keyword>
<dbReference type="GO" id="GO:0008973">
    <property type="term" value="F:phosphopentomutase activity"/>
    <property type="evidence" value="ECO:0007669"/>
    <property type="project" value="TreeGrafter"/>
</dbReference>
<feature type="domain" description="Alpha-D-phosphohexomutase alpha/beta/alpha" evidence="12">
    <location>
        <begin position="209"/>
        <end position="345"/>
    </location>
</feature>
<keyword evidence="15" id="KW-1185">Reference proteome</keyword>
<dbReference type="InterPro" id="IPR036900">
    <property type="entry name" value="A-D-PHexomutase_C_sf"/>
</dbReference>
<organism evidence="14 15">
    <name type="scientific">Chytriomyces confervae</name>
    <dbReference type="NCBI Taxonomy" id="246404"/>
    <lineage>
        <taxon>Eukaryota</taxon>
        <taxon>Fungi</taxon>
        <taxon>Fungi incertae sedis</taxon>
        <taxon>Chytridiomycota</taxon>
        <taxon>Chytridiomycota incertae sedis</taxon>
        <taxon>Chytridiomycetes</taxon>
        <taxon>Chytridiales</taxon>
        <taxon>Chytriomycetaceae</taxon>
        <taxon>Chytriomyces</taxon>
    </lineage>
</organism>
<dbReference type="InterPro" id="IPR005846">
    <property type="entry name" value="A-D-PHexomutase_a/b/a-III"/>
</dbReference>
<keyword evidence="9" id="KW-0413">Isomerase</keyword>
<proteinExistence type="inferred from homology"/>
<dbReference type="InterPro" id="IPR016066">
    <property type="entry name" value="A-D-PHexomutase_CS"/>
</dbReference>
<dbReference type="Pfam" id="PF02880">
    <property type="entry name" value="PGM_PMM_III"/>
    <property type="match status" value="1"/>
</dbReference>
<reference evidence="14 15" key="1">
    <citation type="journal article" date="2019" name="Sci. Rep.">
        <title>Comparative genomics of chytrid fungi reveal insights into the obligate biotrophic and pathogenic lifestyle of Synchytrium endobioticum.</title>
        <authorList>
            <person name="van de Vossenberg B.T.L.H."/>
            <person name="Warris S."/>
            <person name="Nguyen H.D.T."/>
            <person name="van Gent-Pelzer M.P.E."/>
            <person name="Joly D.L."/>
            <person name="van de Geest H.C."/>
            <person name="Bonants P.J.M."/>
            <person name="Smith D.S."/>
            <person name="Levesque C.A."/>
            <person name="van der Lee T.A.J."/>
        </authorList>
    </citation>
    <scope>NUCLEOTIDE SEQUENCE [LARGE SCALE GENOMIC DNA]</scope>
    <source>
        <strain evidence="14 15">CBS 675.73</strain>
    </source>
</reference>